<dbReference type="Proteomes" id="UP000310200">
    <property type="component" value="Unassembled WGS sequence"/>
</dbReference>
<evidence type="ECO:0000313" key="1">
    <source>
        <dbReference type="EMBL" id="TGZ32347.1"/>
    </source>
</evidence>
<reference evidence="1 2" key="1">
    <citation type="journal article" date="2019" name="Philos. Trans. R. Soc. Lond., B, Biol. Sci.">
        <title>Ant behaviour and brain gene expression of defending hosts depend on the ecological success of the intruding social parasite.</title>
        <authorList>
            <person name="Kaur R."/>
            <person name="Stoldt M."/>
            <person name="Jongepier E."/>
            <person name="Feldmeyer B."/>
            <person name="Menzel F."/>
            <person name="Bornberg-Bauer E."/>
            <person name="Foitzik S."/>
        </authorList>
    </citation>
    <scope>NUCLEOTIDE SEQUENCE [LARGE SCALE GENOMIC DNA]</scope>
    <source>
        <tissue evidence="1">Whole body</tissue>
    </source>
</reference>
<proteinExistence type="predicted"/>
<evidence type="ECO:0000313" key="2">
    <source>
        <dbReference type="Proteomes" id="UP000310200"/>
    </source>
</evidence>
<dbReference type="AlphaFoldDB" id="A0A4S2JD89"/>
<accession>A0A4S2JD89</accession>
<keyword evidence="2" id="KW-1185">Reference proteome</keyword>
<comment type="caution">
    <text evidence="1">The sequence shown here is derived from an EMBL/GenBank/DDBJ whole genome shotgun (WGS) entry which is preliminary data.</text>
</comment>
<gene>
    <name evidence="1" type="ORF">DBV15_07226</name>
</gene>
<name>A0A4S2JD89_9HYME</name>
<dbReference type="EMBL" id="QBLH01003879">
    <property type="protein sequence ID" value="TGZ32347.1"/>
    <property type="molecule type" value="Genomic_DNA"/>
</dbReference>
<sequence>MEVVHHHGYPVQTRDRWISSLSCYRRGGRMRKAHEYRDRNLYLPVRISLADTRPIFCGKMHPFGAPLFLFVDKFEVLSETLASSLLAS</sequence>
<protein>
    <submittedName>
        <fullName evidence="1">Uncharacterized protein</fullName>
    </submittedName>
</protein>
<organism evidence="1 2">
    <name type="scientific">Temnothorax longispinosus</name>
    <dbReference type="NCBI Taxonomy" id="300112"/>
    <lineage>
        <taxon>Eukaryota</taxon>
        <taxon>Metazoa</taxon>
        <taxon>Ecdysozoa</taxon>
        <taxon>Arthropoda</taxon>
        <taxon>Hexapoda</taxon>
        <taxon>Insecta</taxon>
        <taxon>Pterygota</taxon>
        <taxon>Neoptera</taxon>
        <taxon>Endopterygota</taxon>
        <taxon>Hymenoptera</taxon>
        <taxon>Apocrita</taxon>
        <taxon>Aculeata</taxon>
        <taxon>Formicoidea</taxon>
        <taxon>Formicidae</taxon>
        <taxon>Myrmicinae</taxon>
        <taxon>Temnothorax</taxon>
    </lineage>
</organism>